<sequence>MTWARQEITTSCDSCRAYWNTLQDLGEEWDAAGRPNDPHGWGRQIGAALAMYSEHLAQHLNRSQL</sequence>
<evidence type="ECO:0000313" key="1">
    <source>
        <dbReference type="EMBL" id="GAA2629923.1"/>
    </source>
</evidence>
<accession>A0ABP6D1Q3</accession>
<gene>
    <name evidence="1" type="ORF">GCM10009863_51690</name>
</gene>
<evidence type="ECO:0000313" key="2">
    <source>
        <dbReference type="Proteomes" id="UP001501447"/>
    </source>
</evidence>
<dbReference type="RefSeq" id="WP_344568951.1">
    <property type="nucleotide sequence ID" value="NZ_BAAARJ010000018.1"/>
</dbReference>
<dbReference type="EMBL" id="BAAARJ010000018">
    <property type="protein sequence ID" value="GAA2629923.1"/>
    <property type="molecule type" value="Genomic_DNA"/>
</dbReference>
<name>A0ABP6D1Q3_9ACTN</name>
<reference evidence="2" key="1">
    <citation type="journal article" date="2019" name="Int. J. Syst. Evol. Microbiol.">
        <title>The Global Catalogue of Microorganisms (GCM) 10K type strain sequencing project: providing services to taxonomists for standard genome sequencing and annotation.</title>
        <authorList>
            <consortium name="The Broad Institute Genomics Platform"/>
            <consortium name="The Broad Institute Genome Sequencing Center for Infectious Disease"/>
            <person name="Wu L."/>
            <person name="Ma J."/>
        </authorList>
    </citation>
    <scope>NUCLEOTIDE SEQUENCE [LARGE SCALE GENOMIC DNA]</scope>
    <source>
        <strain evidence="2">JCM 16373</strain>
    </source>
</reference>
<keyword evidence="2" id="KW-1185">Reference proteome</keyword>
<organism evidence="1 2">
    <name type="scientific">Streptomyces axinellae</name>
    <dbReference type="NCBI Taxonomy" id="552788"/>
    <lineage>
        <taxon>Bacteria</taxon>
        <taxon>Bacillati</taxon>
        <taxon>Actinomycetota</taxon>
        <taxon>Actinomycetes</taxon>
        <taxon>Kitasatosporales</taxon>
        <taxon>Streptomycetaceae</taxon>
        <taxon>Streptomyces</taxon>
    </lineage>
</organism>
<protein>
    <submittedName>
        <fullName evidence="1">Uncharacterized protein</fullName>
    </submittedName>
</protein>
<comment type="caution">
    <text evidence="1">The sequence shown here is derived from an EMBL/GenBank/DDBJ whole genome shotgun (WGS) entry which is preliminary data.</text>
</comment>
<proteinExistence type="predicted"/>
<dbReference type="Proteomes" id="UP001501447">
    <property type="component" value="Unassembled WGS sequence"/>
</dbReference>